<keyword evidence="2" id="KW-1185">Reference proteome</keyword>
<gene>
    <name evidence="1" type="ORF">RRF57_007032</name>
</gene>
<name>A0AAN7UKD8_9PEZI</name>
<proteinExistence type="predicted"/>
<dbReference type="AlphaFoldDB" id="A0AAN7UKD8"/>
<comment type="caution">
    <text evidence="1">The sequence shown here is derived from an EMBL/GenBank/DDBJ whole genome shotgun (WGS) entry which is preliminary data.</text>
</comment>
<dbReference type="EMBL" id="JAWHQM010000019">
    <property type="protein sequence ID" value="KAK5631318.1"/>
    <property type="molecule type" value="Genomic_DNA"/>
</dbReference>
<accession>A0AAN7UKD8</accession>
<organism evidence="1 2">
    <name type="scientific">Xylaria bambusicola</name>
    <dbReference type="NCBI Taxonomy" id="326684"/>
    <lineage>
        <taxon>Eukaryota</taxon>
        <taxon>Fungi</taxon>
        <taxon>Dikarya</taxon>
        <taxon>Ascomycota</taxon>
        <taxon>Pezizomycotina</taxon>
        <taxon>Sordariomycetes</taxon>
        <taxon>Xylariomycetidae</taxon>
        <taxon>Xylariales</taxon>
        <taxon>Xylariaceae</taxon>
        <taxon>Xylaria</taxon>
    </lineage>
</organism>
<evidence type="ECO:0000313" key="2">
    <source>
        <dbReference type="Proteomes" id="UP001305414"/>
    </source>
</evidence>
<reference evidence="1 2" key="1">
    <citation type="submission" date="2023-10" db="EMBL/GenBank/DDBJ databases">
        <title>Draft genome sequence of Xylaria bambusicola isolate GMP-LS, the root and basal stem rot pathogen of sugarcane in Indonesia.</title>
        <authorList>
            <person name="Selvaraj P."/>
            <person name="Muralishankar V."/>
            <person name="Muruganantham S."/>
            <person name="Sp S."/>
            <person name="Haryani S."/>
            <person name="Lau K.J.X."/>
            <person name="Naqvi N.I."/>
        </authorList>
    </citation>
    <scope>NUCLEOTIDE SEQUENCE [LARGE SCALE GENOMIC DNA]</scope>
    <source>
        <strain evidence="1">GMP-LS</strain>
    </source>
</reference>
<sequence>MQFARIKVGINFCESCLDHTPPDHPPINEFMEAFDELVALVSEFGLSRSDVNRFTRDIRDGLKEIRDNAALAGVDNNFYNDIKNLYELFFDRVMRARDQAIARRQARRAREQGEASGSQG</sequence>
<protein>
    <submittedName>
        <fullName evidence="1">Uncharacterized protein</fullName>
    </submittedName>
</protein>
<evidence type="ECO:0000313" key="1">
    <source>
        <dbReference type="EMBL" id="KAK5631318.1"/>
    </source>
</evidence>
<dbReference type="Proteomes" id="UP001305414">
    <property type="component" value="Unassembled WGS sequence"/>
</dbReference>